<evidence type="ECO:0000313" key="12">
    <source>
        <dbReference type="EMBL" id="OOS05196.1"/>
    </source>
</evidence>
<keyword evidence="13" id="KW-1185">Reference proteome</keyword>
<gene>
    <name evidence="12" type="primary">galM</name>
    <name evidence="12" type="ORF">B0188_04070</name>
</gene>
<dbReference type="InterPro" id="IPR047215">
    <property type="entry name" value="Galactose_mutarotase-like"/>
</dbReference>
<evidence type="ECO:0000256" key="6">
    <source>
        <dbReference type="ARBA" id="ARBA00023235"/>
    </source>
</evidence>
<dbReference type="Gene3D" id="2.70.98.10">
    <property type="match status" value="1"/>
</dbReference>
<accession>A0A1T0B583</accession>
<dbReference type="CDD" id="cd09019">
    <property type="entry name" value="galactose_mutarotase_like"/>
    <property type="match status" value="1"/>
</dbReference>
<dbReference type="OrthoDB" id="9779408at2"/>
<dbReference type="GO" id="GO:0005737">
    <property type="term" value="C:cytoplasm"/>
    <property type="evidence" value="ECO:0007669"/>
    <property type="project" value="TreeGrafter"/>
</dbReference>
<dbReference type="InterPro" id="IPR013458">
    <property type="entry name" value="Ald_epimerase_bac"/>
</dbReference>
<keyword evidence="7 8" id="KW-0119">Carbohydrate metabolism</keyword>
<evidence type="ECO:0000313" key="13">
    <source>
        <dbReference type="Proteomes" id="UP000190023"/>
    </source>
</evidence>
<dbReference type="NCBIfam" id="NF008277">
    <property type="entry name" value="PRK11055.1"/>
    <property type="match status" value="1"/>
</dbReference>
<dbReference type="InterPro" id="IPR008183">
    <property type="entry name" value="Aldose_1/G6P_1-epimerase"/>
</dbReference>
<dbReference type="InterPro" id="IPR015443">
    <property type="entry name" value="Aldose_1-epimerase"/>
</dbReference>
<feature type="binding site" evidence="11">
    <location>
        <begin position="174"/>
        <end position="176"/>
    </location>
    <ligand>
        <name>beta-D-galactose</name>
        <dbReference type="ChEBI" id="CHEBI:27667"/>
    </ligand>
</feature>
<feature type="active site" description="Proton acceptor" evidence="9">
    <location>
        <position position="307"/>
    </location>
</feature>
<evidence type="ECO:0000256" key="8">
    <source>
        <dbReference type="PIRNR" id="PIRNR005096"/>
    </source>
</evidence>
<evidence type="ECO:0000256" key="11">
    <source>
        <dbReference type="PIRSR" id="PIRSR005096-3"/>
    </source>
</evidence>
<dbReference type="PANTHER" id="PTHR10091">
    <property type="entry name" value="ALDOSE-1-EPIMERASE"/>
    <property type="match status" value="1"/>
</dbReference>
<evidence type="ECO:0000256" key="4">
    <source>
        <dbReference type="ARBA" id="ARBA00013185"/>
    </source>
</evidence>
<dbReference type="GO" id="GO:0033499">
    <property type="term" value="P:galactose catabolic process via UDP-galactose, Leloir pathway"/>
    <property type="evidence" value="ECO:0007669"/>
    <property type="project" value="TreeGrafter"/>
</dbReference>
<dbReference type="GO" id="GO:0006006">
    <property type="term" value="P:glucose metabolic process"/>
    <property type="evidence" value="ECO:0007669"/>
    <property type="project" value="TreeGrafter"/>
</dbReference>
<evidence type="ECO:0000256" key="1">
    <source>
        <dbReference type="ARBA" id="ARBA00001614"/>
    </source>
</evidence>
<dbReference type="Pfam" id="PF01263">
    <property type="entry name" value="Aldose_epim"/>
    <property type="match status" value="1"/>
</dbReference>
<sequence length="342" mass="38513">MLANRNEGRAPDGLPYRVLTLTNQRGMQIQVTDWGATWLSCKVPVKNELREVLIGCQLEDYPVQQAYLGATVGRFANRIANSKFELNGKQVHLSTNQGLHQLHGGVKGFDKRRWNILKEGDDFVRFSLISVDGEEGFMGNVEVLVTYFLTEDNAVEIHFDAISDQDTPLNLTNHAYFNLENATGGSDVRQHRLQINASHYLPVDCQGIPNAPLKSLANTSFDFTQGKSIAQDFLQEEQQIVKGYDHSFLLHHIPQQECATLSAPDNSLRLQIFTSQPALQVYTGNFLGGTPKRDGSEYADYAGIALETQALPDTPNHPEWWQYGGISKVNERYQHWTVFKFI</sequence>
<evidence type="ECO:0000256" key="2">
    <source>
        <dbReference type="ARBA" id="ARBA00005028"/>
    </source>
</evidence>
<evidence type="ECO:0000256" key="9">
    <source>
        <dbReference type="PIRSR" id="PIRSR005096-1"/>
    </source>
</evidence>
<evidence type="ECO:0000256" key="10">
    <source>
        <dbReference type="PIRSR" id="PIRSR005096-2"/>
    </source>
</evidence>
<dbReference type="EC" id="5.1.3.3" evidence="4 8"/>
<dbReference type="UniPathway" id="UPA00242"/>
<comment type="caution">
    <text evidence="12">The sequence shown here is derived from an EMBL/GenBank/DDBJ whole genome shotgun (WGS) entry which is preliminary data.</text>
</comment>
<feature type="binding site" evidence="11">
    <location>
        <begin position="77"/>
        <end position="78"/>
    </location>
    <ligand>
        <name>beta-D-galactose</name>
        <dbReference type="ChEBI" id="CHEBI:27667"/>
    </ligand>
</feature>
<feature type="binding site" evidence="10">
    <location>
        <position position="245"/>
    </location>
    <ligand>
        <name>beta-D-galactose</name>
        <dbReference type="ChEBI" id="CHEBI:27667"/>
    </ligand>
</feature>
<name>A0A1T0B583_9PAST</name>
<dbReference type="GO" id="GO:0030246">
    <property type="term" value="F:carbohydrate binding"/>
    <property type="evidence" value="ECO:0007669"/>
    <property type="project" value="InterPro"/>
</dbReference>
<dbReference type="InterPro" id="IPR011013">
    <property type="entry name" value="Gal_mutarotase_sf_dom"/>
</dbReference>
<protein>
    <recommendedName>
        <fullName evidence="5 8">Aldose 1-epimerase</fullName>
        <ecNumber evidence="4 8">5.1.3.3</ecNumber>
    </recommendedName>
</protein>
<dbReference type="EMBL" id="MUYB01000015">
    <property type="protein sequence ID" value="OOS05196.1"/>
    <property type="molecule type" value="Genomic_DNA"/>
</dbReference>
<evidence type="ECO:0000256" key="7">
    <source>
        <dbReference type="ARBA" id="ARBA00023277"/>
    </source>
</evidence>
<dbReference type="Proteomes" id="UP000190023">
    <property type="component" value="Unassembled WGS sequence"/>
</dbReference>
<dbReference type="PROSITE" id="PS00545">
    <property type="entry name" value="ALDOSE_1_EPIMERASE"/>
    <property type="match status" value="1"/>
</dbReference>
<comment type="pathway">
    <text evidence="2 8">Carbohydrate metabolism; hexose metabolism.</text>
</comment>
<comment type="catalytic activity">
    <reaction evidence="1 8">
        <text>alpha-D-glucose = beta-D-glucose</text>
        <dbReference type="Rhea" id="RHEA:10264"/>
        <dbReference type="ChEBI" id="CHEBI:15903"/>
        <dbReference type="ChEBI" id="CHEBI:17925"/>
        <dbReference type="EC" id="5.1.3.3"/>
    </reaction>
</comment>
<reference evidence="12 13" key="1">
    <citation type="submission" date="2017-02" db="EMBL/GenBank/DDBJ databases">
        <title>Draft genome sequence of Haemophilus felis CCUG 31170 type strain.</title>
        <authorList>
            <person name="Engstrom-Jakobsson H."/>
            <person name="Salva-Serra F."/>
            <person name="Thorell K."/>
            <person name="Gonzales-Siles L."/>
            <person name="Karlsson R."/>
            <person name="Boulund F."/>
            <person name="Engstrand L."/>
            <person name="Kristiansson E."/>
            <person name="Moore E."/>
        </authorList>
    </citation>
    <scope>NUCLEOTIDE SEQUENCE [LARGE SCALE GENOMIC DNA]</scope>
    <source>
        <strain evidence="12 13">CCUG 31170</strain>
    </source>
</reference>
<dbReference type="GO" id="GO:0004034">
    <property type="term" value="F:aldose 1-epimerase activity"/>
    <property type="evidence" value="ECO:0007669"/>
    <property type="project" value="UniProtKB-EC"/>
</dbReference>
<dbReference type="InterPro" id="IPR014718">
    <property type="entry name" value="GH-type_carb-bd"/>
</dbReference>
<evidence type="ECO:0000256" key="5">
    <source>
        <dbReference type="ARBA" id="ARBA00014165"/>
    </source>
</evidence>
<evidence type="ECO:0000256" key="3">
    <source>
        <dbReference type="ARBA" id="ARBA00006206"/>
    </source>
</evidence>
<dbReference type="PIRSF" id="PIRSF005096">
    <property type="entry name" value="GALM"/>
    <property type="match status" value="1"/>
</dbReference>
<proteinExistence type="inferred from homology"/>
<comment type="similarity">
    <text evidence="3 8">Belongs to the aldose epimerase family.</text>
</comment>
<organism evidence="12 13">
    <name type="scientific">[Haemophilus] felis</name>
    <dbReference type="NCBI Taxonomy" id="123822"/>
    <lineage>
        <taxon>Bacteria</taxon>
        <taxon>Pseudomonadati</taxon>
        <taxon>Pseudomonadota</taxon>
        <taxon>Gammaproteobacteria</taxon>
        <taxon>Pasteurellales</taxon>
        <taxon>Pasteurellaceae</taxon>
    </lineage>
</organism>
<dbReference type="STRING" id="123822.B0188_04070"/>
<dbReference type="InterPro" id="IPR018052">
    <property type="entry name" value="Ald1_epimerase_CS"/>
</dbReference>
<dbReference type="SUPFAM" id="SSF74650">
    <property type="entry name" value="Galactose mutarotase-like"/>
    <property type="match status" value="1"/>
</dbReference>
<dbReference type="PANTHER" id="PTHR10091:SF0">
    <property type="entry name" value="GALACTOSE MUTAROTASE"/>
    <property type="match status" value="1"/>
</dbReference>
<feature type="active site" description="Proton donor" evidence="9">
    <location>
        <position position="174"/>
    </location>
</feature>
<dbReference type="AlphaFoldDB" id="A0A1T0B583"/>
<keyword evidence="6 8" id="KW-0413">Isomerase</keyword>
<dbReference type="NCBIfam" id="TIGR02636">
    <property type="entry name" value="galM_Leloir"/>
    <property type="match status" value="1"/>
</dbReference>